<protein>
    <submittedName>
        <fullName evidence="2">Uncharacterized protein</fullName>
    </submittedName>
</protein>
<dbReference type="AlphaFoldDB" id="A0A3P7P8E0"/>
<accession>A0A3P7P8E0</accession>
<reference evidence="2 3" key="1">
    <citation type="submission" date="2018-11" db="EMBL/GenBank/DDBJ databases">
        <authorList>
            <consortium name="Pathogen Informatics"/>
        </authorList>
    </citation>
    <scope>NUCLEOTIDE SEQUENCE [LARGE SCALE GENOMIC DNA]</scope>
</reference>
<proteinExistence type="predicted"/>
<evidence type="ECO:0000256" key="1">
    <source>
        <dbReference type="SAM" id="MobiDB-lite"/>
    </source>
</evidence>
<name>A0A3P7P8E0_DIBLA</name>
<dbReference type="Proteomes" id="UP000281553">
    <property type="component" value="Unassembled WGS sequence"/>
</dbReference>
<evidence type="ECO:0000313" key="3">
    <source>
        <dbReference type="Proteomes" id="UP000281553"/>
    </source>
</evidence>
<dbReference type="EMBL" id="UYRU01058888">
    <property type="protein sequence ID" value="VDN14316.1"/>
    <property type="molecule type" value="Genomic_DNA"/>
</dbReference>
<evidence type="ECO:0000313" key="2">
    <source>
        <dbReference type="EMBL" id="VDN14316.1"/>
    </source>
</evidence>
<gene>
    <name evidence="2" type="ORF">DILT_LOCUS10147</name>
</gene>
<organism evidence="2 3">
    <name type="scientific">Dibothriocephalus latus</name>
    <name type="common">Fish tapeworm</name>
    <name type="synonym">Diphyllobothrium latum</name>
    <dbReference type="NCBI Taxonomy" id="60516"/>
    <lineage>
        <taxon>Eukaryota</taxon>
        <taxon>Metazoa</taxon>
        <taxon>Spiralia</taxon>
        <taxon>Lophotrochozoa</taxon>
        <taxon>Platyhelminthes</taxon>
        <taxon>Cestoda</taxon>
        <taxon>Eucestoda</taxon>
        <taxon>Diphyllobothriidea</taxon>
        <taxon>Diphyllobothriidae</taxon>
        <taxon>Dibothriocephalus</taxon>
    </lineage>
</organism>
<keyword evidence="3" id="KW-1185">Reference proteome</keyword>
<feature type="compositionally biased region" description="Low complexity" evidence="1">
    <location>
        <begin position="195"/>
        <end position="207"/>
    </location>
</feature>
<sequence>MFLAQQLPDLKSELLKREEKNSLPPPPTNAADKLSLRLGSSENAMNTRKSILDLMETTLQTKGCTILSKNDGNAGEALDLRTKWHFARQQQLLYFAARQGISDEDFSEILNQLYMESIDFAPVSDPGAKTPEHDPLNTPALQDKTVEPPCRINSFDDPYIPIPLLAEALLLEEESIIQTTQQAQIDSRIAEVTESSDFSSSESLGNSDTRSHSDKPGKCVSTCLVSDVLSNWITLILPPRFQ</sequence>
<feature type="region of interest" description="Disordered" evidence="1">
    <location>
        <begin position="126"/>
        <end position="147"/>
    </location>
</feature>
<feature type="region of interest" description="Disordered" evidence="1">
    <location>
        <begin position="194"/>
        <end position="217"/>
    </location>
</feature>